<keyword evidence="3" id="KW-0249">Electron transport</keyword>
<dbReference type="EMBL" id="NOZP01000134">
    <property type="protein sequence ID" value="OYD14837.1"/>
    <property type="molecule type" value="Genomic_DNA"/>
</dbReference>
<keyword evidence="4" id="KW-0408">Iron</keyword>
<comment type="caution">
    <text evidence="6">The sequence shown here is derived from an EMBL/GenBank/DDBJ whole genome shotgun (WGS) entry which is preliminary data.</text>
</comment>
<dbReference type="GO" id="GO:0010181">
    <property type="term" value="F:FMN binding"/>
    <property type="evidence" value="ECO:0007669"/>
    <property type="project" value="InterPro"/>
</dbReference>
<dbReference type="AlphaFoldDB" id="A0A235BSY2"/>
<dbReference type="Pfam" id="PF00301">
    <property type="entry name" value="Rubredoxin"/>
    <property type="match status" value="1"/>
</dbReference>
<dbReference type="PROSITE" id="PS50903">
    <property type="entry name" value="RUBREDOXIN_LIKE"/>
    <property type="match status" value="1"/>
</dbReference>
<dbReference type="SMART" id="SM00903">
    <property type="entry name" value="Flavin_Reduct"/>
    <property type="match status" value="1"/>
</dbReference>
<evidence type="ECO:0000259" key="5">
    <source>
        <dbReference type="PROSITE" id="PS50903"/>
    </source>
</evidence>
<dbReference type="NCBIfam" id="NF045768">
    <property type="entry name" value="RubredRD"/>
    <property type="match status" value="1"/>
</dbReference>
<evidence type="ECO:0000313" key="7">
    <source>
        <dbReference type="Proteomes" id="UP000215559"/>
    </source>
</evidence>
<evidence type="ECO:0000256" key="3">
    <source>
        <dbReference type="ARBA" id="ARBA00022982"/>
    </source>
</evidence>
<reference evidence="6 7" key="1">
    <citation type="submission" date="2017-07" db="EMBL/GenBank/DDBJ databases">
        <title>Recovery of genomes from metagenomes via a dereplication, aggregation, and scoring strategy.</title>
        <authorList>
            <person name="Sieber C.M."/>
            <person name="Probst A.J."/>
            <person name="Sharrar A."/>
            <person name="Thomas B.C."/>
            <person name="Hess M."/>
            <person name="Tringe S.G."/>
            <person name="Banfield J.F."/>
        </authorList>
    </citation>
    <scope>NUCLEOTIDE SEQUENCE [LARGE SCALE GENOMIC DNA]</scope>
    <source>
        <strain evidence="6">JGI_Cruoil_03_51_56</strain>
    </source>
</reference>
<evidence type="ECO:0000313" key="6">
    <source>
        <dbReference type="EMBL" id="OYD14837.1"/>
    </source>
</evidence>
<dbReference type="Gene3D" id="2.30.110.10">
    <property type="entry name" value="Electron Transport, Fmn-binding Protein, Chain A"/>
    <property type="match status" value="1"/>
</dbReference>
<evidence type="ECO:0000256" key="4">
    <source>
        <dbReference type="ARBA" id="ARBA00023004"/>
    </source>
</evidence>
<feature type="domain" description="Rubredoxin-like" evidence="5">
    <location>
        <begin position="188"/>
        <end position="239"/>
    </location>
</feature>
<dbReference type="Pfam" id="PF01613">
    <property type="entry name" value="Flavin_Reduct"/>
    <property type="match status" value="1"/>
</dbReference>
<dbReference type="PANTHER" id="PTHR47627:SF1">
    <property type="entry name" value="RUBREDOXIN-1-RELATED"/>
    <property type="match status" value="1"/>
</dbReference>
<sequence>MSTTGLDLKALRYLTYGLYILTAHDRGKRNGCIVNTVVQVASKPCLVSVSVSKKNLTHDFIKKTGFFAAQVLTKDVPLKLIGIFGFRSGRDYDKFDKVRFRDGVTGCPVVLEHTLASIEVEVEKAIDCSSHTVFIGEVVRAENLKKGEPLTYAYYHQVKGGKTGKNAPGYKASIAKDNSETEKGDKKMKKYVCSVCGYVYDPDKGDPDSGVKPGTPFEKLPDGWVCPVCGAAKAEFEPQD</sequence>
<dbReference type="SUPFAM" id="SSF50475">
    <property type="entry name" value="FMN-binding split barrel"/>
    <property type="match status" value="1"/>
</dbReference>
<dbReference type="PRINTS" id="PR00163">
    <property type="entry name" value="RUBREDOXIN"/>
</dbReference>
<proteinExistence type="predicted"/>
<keyword evidence="1" id="KW-0813">Transport</keyword>
<dbReference type="GO" id="GO:0005506">
    <property type="term" value="F:iron ion binding"/>
    <property type="evidence" value="ECO:0007669"/>
    <property type="project" value="InterPro"/>
</dbReference>
<dbReference type="InterPro" id="IPR024935">
    <property type="entry name" value="Rubredoxin_dom"/>
</dbReference>
<dbReference type="InterPro" id="IPR018527">
    <property type="entry name" value="Rubredoxin_Fe_BS"/>
</dbReference>
<dbReference type="InterPro" id="IPR024934">
    <property type="entry name" value="Rubredoxin-like_dom"/>
</dbReference>
<name>A0A235BSY2_UNCW3</name>
<dbReference type="InterPro" id="IPR012349">
    <property type="entry name" value="Split_barrel_FMN-bd"/>
</dbReference>
<gene>
    <name evidence="6" type="ORF">CH330_07275</name>
</gene>
<dbReference type="CDD" id="cd00730">
    <property type="entry name" value="rubredoxin"/>
    <property type="match status" value="1"/>
</dbReference>
<dbReference type="InterPro" id="IPR002563">
    <property type="entry name" value="Flavin_Rdtase-like_dom"/>
</dbReference>
<dbReference type="GO" id="GO:0016646">
    <property type="term" value="F:oxidoreductase activity, acting on the CH-NH group of donors, NAD or NADP as acceptor"/>
    <property type="evidence" value="ECO:0007669"/>
    <property type="project" value="UniProtKB-ARBA"/>
</dbReference>
<keyword evidence="2" id="KW-0479">Metal-binding</keyword>
<dbReference type="Gene3D" id="2.20.28.10">
    <property type="match status" value="1"/>
</dbReference>
<accession>A0A235BSY2</accession>
<dbReference type="FunFam" id="2.20.28.10:FF:000001">
    <property type="entry name" value="Rubredoxin"/>
    <property type="match status" value="1"/>
</dbReference>
<evidence type="ECO:0000256" key="1">
    <source>
        <dbReference type="ARBA" id="ARBA00022448"/>
    </source>
</evidence>
<dbReference type="GO" id="GO:0009055">
    <property type="term" value="F:electron transfer activity"/>
    <property type="evidence" value="ECO:0007669"/>
    <property type="project" value="TreeGrafter"/>
</dbReference>
<organism evidence="6 7">
    <name type="scientific">candidate division WOR-3 bacterium JGI_Cruoil_03_51_56</name>
    <dbReference type="NCBI Taxonomy" id="1973747"/>
    <lineage>
        <taxon>Bacteria</taxon>
        <taxon>Bacteria division WOR-3</taxon>
    </lineage>
</organism>
<dbReference type="InterPro" id="IPR050526">
    <property type="entry name" value="Rubredoxin_ET"/>
</dbReference>
<evidence type="ECO:0000256" key="2">
    <source>
        <dbReference type="ARBA" id="ARBA00022723"/>
    </source>
</evidence>
<protein>
    <submittedName>
        <fullName evidence="6">High molecular weight rubredoxin</fullName>
    </submittedName>
</protein>
<dbReference type="GO" id="GO:0043448">
    <property type="term" value="P:alkane catabolic process"/>
    <property type="evidence" value="ECO:0007669"/>
    <property type="project" value="TreeGrafter"/>
</dbReference>
<dbReference type="SUPFAM" id="SSF57802">
    <property type="entry name" value="Rubredoxin-like"/>
    <property type="match status" value="1"/>
</dbReference>
<dbReference type="PROSITE" id="PS00202">
    <property type="entry name" value="RUBREDOXIN"/>
    <property type="match status" value="1"/>
</dbReference>
<dbReference type="PANTHER" id="PTHR47627">
    <property type="entry name" value="RUBREDOXIN"/>
    <property type="match status" value="1"/>
</dbReference>
<dbReference type="Proteomes" id="UP000215559">
    <property type="component" value="Unassembled WGS sequence"/>
</dbReference>